<evidence type="ECO:0000256" key="1">
    <source>
        <dbReference type="SAM" id="MobiDB-lite"/>
    </source>
</evidence>
<organism evidence="2 3">
    <name type="scientific">Rhodocyclus tenuis</name>
    <name type="common">Rhodospirillum tenue</name>
    <dbReference type="NCBI Taxonomy" id="1066"/>
    <lineage>
        <taxon>Bacteria</taxon>
        <taxon>Pseudomonadati</taxon>
        <taxon>Pseudomonadota</taxon>
        <taxon>Betaproteobacteria</taxon>
        <taxon>Rhodocyclales</taxon>
        <taxon>Rhodocyclaceae</taxon>
        <taxon>Rhodocyclus</taxon>
    </lineage>
</organism>
<gene>
    <name evidence="2" type="ORF">GGD90_001530</name>
</gene>
<reference evidence="2 3" key="1">
    <citation type="submission" date="2020-08" db="EMBL/GenBank/DDBJ databases">
        <title>Genome sequencing of Purple Non-Sulfur Bacteria from various extreme environments.</title>
        <authorList>
            <person name="Mayer M."/>
        </authorList>
    </citation>
    <scope>NUCLEOTIDE SEQUENCE [LARGE SCALE GENOMIC DNA]</scope>
    <source>
        <strain evidence="2 3">2761</strain>
    </source>
</reference>
<name>A0A840FZ54_RHOTE</name>
<accession>A0A840FZ54</accession>
<evidence type="ECO:0000313" key="2">
    <source>
        <dbReference type="EMBL" id="MBB4247164.1"/>
    </source>
</evidence>
<dbReference type="Proteomes" id="UP000587070">
    <property type="component" value="Unassembled WGS sequence"/>
</dbReference>
<keyword evidence="3" id="KW-1185">Reference proteome</keyword>
<sequence length="65" mass="7557">MDDRTLLRTVHEMNQPDADLPKIIHQKPVRAMQSRLSRQPDLPLGTEPARLRDCGKFPRNNNYFG</sequence>
<evidence type="ECO:0000313" key="3">
    <source>
        <dbReference type="Proteomes" id="UP000587070"/>
    </source>
</evidence>
<comment type="caution">
    <text evidence="2">The sequence shown here is derived from an EMBL/GenBank/DDBJ whole genome shotgun (WGS) entry which is preliminary data.</text>
</comment>
<dbReference type="AlphaFoldDB" id="A0A840FZ54"/>
<dbReference type="EMBL" id="JACIGE010000004">
    <property type="protein sequence ID" value="MBB4247164.1"/>
    <property type="molecule type" value="Genomic_DNA"/>
</dbReference>
<protein>
    <submittedName>
        <fullName evidence="2">Uncharacterized protein</fullName>
    </submittedName>
</protein>
<feature type="region of interest" description="Disordered" evidence="1">
    <location>
        <begin position="32"/>
        <end position="65"/>
    </location>
</feature>
<proteinExistence type="predicted"/>